<evidence type="ECO:0000259" key="12">
    <source>
        <dbReference type="Pfam" id="PF22776"/>
    </source>
</evidence>
<accession>A0A9Q0CE10</accession>
<comment type="similarity">
    <text evidence="2 10">Belongs to the HAK/KUP transporter (TC 2.A.72.3) family.</text>
</comment>
<gene>
    <name evidence="13" type="ORF">LUZ63_008838</name>
</gene>
<feature type="transmembrane region" description="Helical" evidence="10">
    <location>
        <begin position="150"/>
        <end position="173"/>
    </location>
</feature>
<evidence type="ECO:0000256" key="9">
    <source>
        <dbReference type="ARBA" id="ARBA00023136"/>
    </source>
</evidence>
<keyword evidence="3" id="KW-0813">Transport</keyword>
<dbReference type="Proteomes" id="UP001151287">
    <property type="component" value="Unassembled WGS sequence"/>
</dbReference>
<feature type="transmembrane region" description="Helical" evidence="10">
    <location>
        <begin position="385"/>
        <end position="407"/>
    </location>
</feature>
<organism evidence="13 14">
    <name type="scientific">Rhynchospora breviuscula</name>
    <dbReference type="NCBI Taxonomy" id="2022672"/>
    <lineage>
        <taxon>Eukaryota</taxon>
        <taxon>Viridiplantae</taxon>
        <taxon>Streptophyta</taxon>
        <taxon>Embryophyta</taxon>
        <taxon>Tracheophyta</taxon>
        <taxon>Spermatophyta</taxon>
        <taxon>Magnoliopsida</taxon>
        <taxon>Liliopsida</taxon>
        <taxon>Poales</taxon>
        <taxon>Cyperaceae</taxon>
        <taxon>Cyperoideae</taxon>
        <taxon>Rhynchosporeae</taxon>
        <taxon>Rhynchospora</taxon>
    </lineage>
</organism>
<dbReference type="Pfam" id="PF02705">
    <property type="entry name" value="K_trans"/>
    <property type="match status" value="1"/>
</dbReference>
<dbReference type="OrthoDB" id="504708at2759"/>
<keyword evidence="8 10" id="KW-0406">Ion transport</keyword>
<keyword evidence="7 10" id="KW-1133">Transmembrane helix</keyword>
<dbReference type="PANTHER" id="PTHR30540:SF108">
    <property type="entry name" value="POTASSIUM TRANSPORTER 3"/>
    <property type="match status" value="1"/>
</dbReference>
<evidence type="ECO:0000256" key="6">
    <source>
        <dbReference type="ARBA" id="ARBA00022958"/>
    </source>
</evidence>
<dbReference type="InterPro" id="IPR053951">
    <property type="entry name" value="K_trans_N"/>
</dbReference>
<comment type="caution">
    <text evidence="13">The sequence shown here is derived from an EMBL/GenBank/DDBJ whole genome shotgun (WGS) entry which is preliminary data.</text>
</comment>
<feature type="domain" description="K+ potassium transporter C-terminal" evidence="12">
    <location>
        <begin position="526"/>
        <end position="786"/>
    </location>
</feature>
<name>A0A9Q0CE10_9POAL</name>
<dbReference type="InterPro" id="IPR053952">
    <property type="entry name" value="K_trans_C"/>
</dbReference>
<evidence type="ECO:0000313" key="14">
    <source>
        <dbReference type="Proteomes" id="UP001151287"/>
    </source>
</evidence>
<evidence type="ECO:0000313" key="13">
    <source>
        <dbReference type="EMBL" id="KAJ1692140.1"/>
    </source>
</evidence>
<feature type="transmembrane region" description="Helical" evidence="10">
    <location>
        <begin position="22"/>
        <end position="45"/>
    </location>
</feature>
<evidence type="ECO:0000256" key="3">
    <source>
        <dbReference type="ARBA" id="ARBA00022448"/>
    </source>
</evidence>
<protein>
    <recommendedName>
        <fullName evidence="10">Potassium transporter</fullName>
    </recommendedName>
</protein>
<comment type="subcellular location">
    <subcellularLocation>
        <location evidence="1 10">Membrane</location>
        <topology evidence="1 10">Multi-pass membrane protein</topology>
    </subcellularLocation>
</comment>
<dbReference type="NCBIfam" id="TIGR00794">
    <property type="entry name" value="kup"/>
    <property type="match status" value="1"/>
</dbReference>
<keyword evidence="6 10" id="KW-0630">Potassium</keyword>
<evidence type="ECO:0000256" key="1">
    <source>
        <dbReference type="ARBA" id="ARBA00004141"/>
    </source>
</evidence>
<comment type="function">
    <text evidence="10">Potassium transporter.</text>
</comment>
<feature type="transmembrane region" description="Helical" evidence="10">
    <location>
        <begin position="193"/>
        <end position="209"/>
    </location>
</feature>
<feature type="transmembrane region" description="Helical" evidence="10">
    <location>
        <begin position="337"/>
        <end position="364"/>
    </location>
</feature>
<evidence type="ECO:0000259" key="11">
    <source>
        <dbReference type="Pfam" id="PF02705"/>
    </source>
</evidence>
<feature type="transmembrane region" description="Helical" evidence="10">
    <location>
        <begin position="419"/>
        <end position="439"/>
    </location>
</feature>
<feature type="transmembrane region" description="Helical" evidence="10">
    <location>
        <begin position="476"/>
        <end position="492"/>
    </location>
</feature>
<dbReference type="InterPro" id="IPR003855">
    <property type="entry name" value="K+_transporter"/>
</dbReference>
<keyword evidence="9 10" id="KW-0472">Membrane</keyword>
<feature type="domain" description="K+ potassium transporter integral membrane" evidence="11">
    <location>
        <begin position="25"/>
        <end position="514"/>
    </location>
</feature>
<evidence type="ECO:0000256" key="2">
    <source>
        <dbReference type="ARBA" id="ARBA00008440"/>
    </source>
</evidence>
<feature type="transmembrane region" description="Helical" evidence="10">
    <location>
        <begin position="216"/>
        <end position="240"/>
    </location>
</feature>
<feature type="transmembrane region" description="Helical" evidence="10">
    <location>
        <begin position="266"/>
        <end position="285"/>
    </location>
</feature>
<proteinExistence type="inferred from homology"/>
<evidence type="ECO:0000256" key="7">
    <source>
        <dbReference type="ARBA" id="ARBA00022989"/>
    </source>
</evidence>
<evidence type="ECO:0000256" key="5">
    <source>
        <dbReference type="ARBA" id="ARBA00022692"/>
    </source>
</evidence>
<reference evidence="13" key="1">
    <citation type="journal article" date="2022" name="Cell">
        <title>Repeat-based holocentromeres influence genome architecture and karyotype evolution.</title>
        <authorList>
            <person name="Hofstatter P.G."/>
            <person name="Thangavel G."/>
            <person name="Lux T."/>
            <person name="Neumann P."/>
            <person name="Vondrak T."/>
            <person name="Novak P."/>
            <person name="Zhang M."/>
            <person name="Costa L."/>
            <person name="Castellani M."/>
            <person name="Scott A."/>
            <person name="Toegelov H."/>
            <person name="Fuchs J."/>
            <person name="Mata-Sucre Y."/>
            <person name="Dias Y."/>
            <person name="Vanzela A.L.L."/>
            <person name="Huettel B."/>
            <person name="Almeida C.C.S."/>
            <person name="Simkova H."/>
            <person name="Souza G."/>
            <person name="Pedrosa-Harand A."/>
            <person name="Macas J."/>
            <person name="Mayer K.F.X."/>
            <person name="Houben A."/>
            <person name="Marques A."/>
        </authorList>
    </citation>
    <scope>NUCLEOTIDE SEQUENCE</scope>
    <source>
        <strain evidence="13">RhyBre1mFocal</strain>
    </source>
</reference>
<evidence type="ECO:0000256" key="8">
    <source>
        <dbReference type="ARBA" id="ARBA00023065"/>
    </source>
</evidence>
<evidence type="ECO:0000256" key="10">
    <source>
        <dbReference type="RuleBase" id="RU321113"/>
    </source>
</evidence>
<sequence length="788" mass="88788">MDQESGAASPDALQWKGYYKNLLLLAYQSFGVVYGDLATSPLYVYKSTFSGRLHNYQSEEVVFGAFSLVFWTFTLIPLLKYVLVVLAADDNGEGGTFALYSLLCRHAKLSLLPNQQAADEELSTYYGTRMTRSISSPLKRFLEKHKRLRTCLLLIVLFGACMVIGDGILTPAISVLSSISGLQVPLKGLHDREVVIISCVVLVGLFALQHRGTHKVAFLFAPIVILWLLCIAILGVYNIFRWNHEIYRALSPHYIVKFFRLTGKDGWISLGGILLSITGTEALFADLGHFTASSIRLAFISLIYPCLVLQYMGQAAFLSMNRNDAPTSFYDSIPRHVFWPVFVIATLAAIVGSQAVISATFSIVKQCHALGCFPRVKVVHTSRWIYGQIYIPEINWILMVLCLAVTIGFRDTTLIGNAYGIACMTVMFITTWLMALIIIFVWHKNLVLAFLFLFFFGSIEVLYLSSSLMKVPQGGWAPLALSLVFMFIMYVWHYGTRRKYLYDLQNKVSMKWILTLGPSLGIVRVPGIGLIYTELVTGVPSIFSHFVTNLPAFHQVLVFVCVKSVPVPYVPDDERYLIGRIGPRNYRMYRCIVRYGYKDVQKDDENFEDQLVLSIAKFIEMEAEDLASASSSSYDPSNEGRMAVIRTSELSCNTIMMKDEDETIGDENSITVRSSRSETLQSLQSVYEQESPGISRRRRVRFELPPPQANYMDPQVRDELNALIDAKHAGVAYIMGHSYVKARRNSSFVKKFVIDVAYSFLRKNCRGPSVALHIPHISLIEVGMIYYV</sequence>
<keyword evidence="5 10" id="KW-0812">Transmembrane</keyword>
<feature type="transmembrane region" description="Helical" evidence="10">
    <location>
        <begin position="297"/>
        <end position="317"/>
    </location>
</feature>
<dbReference type="AlphaFoldDB" id="A0A9Q0CE10"/>
<dbReference type="EMBL" id="JAMQYH010000003">
    <property type="protein sequence ID" value="KAJ1692140.1"/>
    <property type="molecule type" value="Genomic_DNA"/>
</dbReference>
<keyword evidence="14" id="KW-1185">Reference proteome</keyword>
<dbReference type="GO" id="GO:0015079">
    <property type="term" value="F:potassium ion transmembrane transporter activity"/>
    <property type="evidence" value="ECO:0007669"/>
    <property type="project" value="UniProtKB-UniRule"/>
</dbReference>
<feature type="transmembrane region" description="Helical" evidence="10">
    <location>
        <begin position="446"/>
        <end position="464"/>
    </location>
</feature>
<keyword evidence="4 10" id="KW-0633">Potassium transport</keyword>
<feature type="transmembrane region" description="Helical" evidence="10">
    <location>
        <begin position="512"/>
        <end position="532"/>
    </location>
</feature>
<dbReference type="PANTHER" id="PTHR30540">
    <property type="entry name" value="OSMOTIC STRESS POTASSIUM TRANSPORTER"/>
    <property type="match status" value="1"/>
</dbReference>
<feature type="transmembrane region" description="Helical" evidence="10">
    <location>
        <begin position="65"/>
        <end position="88"/>
    </location>
</feature>
<evidence type="ECO:0000256" key="4">
    <source>
        <dbReference type="ARBA" id="ARBA00022538"/>
    </source>
</evidence>
<dbReference type="Pfam" id="PF22776">
    <property type="entry name" value="K_trans_C"/>
    <property type="match status" value="1"/>
</dbReference>
<comment type="caution">
    <text evidence="10">Lacks conserved residue(s) required for the propagation of feature annotation.</text>
</comment>
<dbReference type="GO" id="GO:0016020">
    <property type="term" value="C:membrane"/>
    <property type="evidence" value="ECO:0007669"/>
    <property type="project" value="UniProtKB-SubCell"/>
</dbReference>